<dbReference type="EMBL" id="FRYL01000038">
    <property type="protein sequence ID" value="SHO81258.1"/>
    <property type="molecule type" value="Genomic_DNA"/>
</dbReference>
<evidence type="ECO:0000259" key="1">
    <source>
        <dbReference type="Pfam" id="PF12770"/>
    </source>
</evidence>
<feature type="domain" description="CHAT" evidence="1">
    <location>
        <begin position="62"/>
        <end position="342"/>
    </location>
</feature>
<reference evidence="2" key="1">
    <citation type="submission" date="2016-10" db="EMBL/GenBank/DDBJ databases">
        <authorList>
            <person name="de Groot N.N."/>
        </authorList>
    </citation>
    <scope>NUCLEOTIDE SEQUENCE</scope>
</reference>
<proteinExistence type="predicted"/>
<dbReference type="PANTHER" id="PTHR10098:SF108">
    <property type="entry name" value="TETRATRICOPEPTIDE REPEAT PROTEIN 28"/>
    <property type="match status" value="1"/>
</dbReference>
<sequence length="343" mass="38558">MTNKYCLFTIDFNNNITFRLLDDYLNIRIEEFRYNIENNIRDNNRILKDIFDILTQSIDSIKLTTLSNELKNKTELIISPDGLLNLLPFEALYDGEKYLIETKTISYISSAKEFVRGLKREKVNNKNDIVAFGDANFDMKFDSGSRGVPLLLKEEFSNLPATKNEIEAISKIYPNAKIYTNDKASVENLLNIKNPKILHLATHGFYLKDEDTHPLEKSGLAFSGASRASKVGDTRGIITALKISTMDLNDTDLVVLSACESGLGDINSSDGVMNLSSAFIQAGAKSVIISLWKINDEATSILIQDFYDNISKGKSYKEALREAKLKMIDKNPFYWSSLIISGV</sequence>
<dbReference type="PANTHER" id="PTHR10098">
    <property type="entry name" value="RAPSYN-RELATED"/>
    <property type="match status" value="1"/>
</dbReference>
<gene>
    <name evidence="2" type="ORF">MNB_SV-15-824</name>
</gene>
<dbReference type="Pfam" id="PF12770">
    <property type="entry name" value="CHAT"/>
    <property type="match status" value="1"/>
</dbReference>
<organism evidence="2">
    <name type="scientific">hydrothermal vent metagenome</name>
    <dbReference type="NCBI Taxonomy" id="652676"/>
    <lineage>
        <taxon>unclassified sequences</taxon>
        <taxon>metagenomes</taxon>
        <taxon>ecological metagenomes</taxon>
    </lineage>
</organism>
<evidence type="ECO:0000313" key="2">
    <source>
        <dbReference type="EMBL" id="SHO81258.1"/>
    </source>
</evidence>
<dbReference type="AlphaFoldDB" id="A0A1W1EK46"/>
<name>A0A1W1EK46_9ZZZZ</name>
<protein>
    <recommendedName>
        <fullName evidence="1">CHAT domain-containing protein</fullName>
    </recommendedName>
</protein>
<dbReference type="InterPro" id="IPR024983">
    <property type="entry name" value="CHAT_dom"/>
</dbReference>
<accession>A0A1W1EK46</accession>